<sequence length="177" mass="19920">MAQLQIPPVTPNDLQTFQAKHFLGHRTPACDTPTAPAEDAYYSYEEEEYYDDDTEHLGRYPDGVKRTLTEEQIRIFRHSEIHAILRERQLREEEAEYEGSDEQAQGPAQTGNAKRKRGDGDNDEGGLKRVGSKLTESADIGSGTTALDYDDEQESRGIRRPAASAPFAGRRIISYED</sequence>
<protein>
    <submittedName>
        <fullName evidence="2">Uncharacterized protein</fullName>
    </submittedName>
</protein>
<organism evidence="2 3">
    <name type="scientific">Aspergillus ruber (strain CBS 135680)</name>
    <dbReference type="NCBI Taxonomy" id="1388766"/>
    <lineage>
        <taxon>Eukaryota</taxon>
        <taxon>Fungi</taxon>
        <taxon>Dikarya</taxon>
        <taxon>Ascomycota</taxon>
        <taxon>Pezizomycotina</taxon>
        <taxon>Eurotiomycetes</taxon>
        <taxon>Eurotiomycetidae</taxon>
        <taxon>Eurotiales</taxon>
        <taxon>Aspergillaceae</taxon>
        <taxon>Aspergillus</taxon>
        <taxon>Aspergillus subgen. Aspergillus</taxon>
    </lineage>
</organism>
<dbReference type="Proteomes" id="UP000019804">
    <property type="component" value="Unassembled WGS sequence"/>
</dbReference>
<evidence type="ECO:0000256" key="1">
    <source>
        <dbReference type="SAM" id="MobiDB-lite"/>
    </source>
</evidence>
<dbReference type="AlphaFoldDB" id="A0A017SGF0"/>
<dbReference type="Pfam" id="PF12720">
    <property type="entry name" value="DUF3807"/>
    <property type="match status" value="1"/>
</dbReference>
<dbReference type="RefSeq" id="XP_040639716.1">
    <property type="nucleotide sequence ID" value="XM_040781722.1"/>
</dbReference>
<dbReference type="InterPro" id="IPR024526">
    <property type="entry name" value="DUF3807"/>
</dbReference>
<dbReference type="PANTHER" id="PTHR40642">
    <property type="entry name" value="YALI0F31295P"/>
    <property type="match status" value="1"/>
</dbReference>
<accession>A0A017SGF0</accession>
<reference evidence="3" key="1">
    <citation type="journal article" date="2014" name="Nat. Commun.">
        <title>Genomic adaptations of the halophilic Dead Sea filamentous fungus Eurotium rubrum.</title>
        <authorList>
            <person name="Kis-Papo T."/>
            <person name="Weig A.R."/>
            <person name="Riley R."/>
            <person name="Persoh D."/>
            <person name="Salamov A."/>
            <person name="Sun H."/>
            <person name="Lipzen A."/>
            <person name="Wasser S.P."/>
            <person name="Rambold G."/>
            <person name="Grigoriev I.V."/>
            <person name="Nevo E."/>
        </authorList>
    </citation>
    <scope>NUCLEOTIDE SEQUENCE [LARGE SCALE GENOMIC DNA]</scope>
    <source>
        <strain evidence="3">CBS 135680</strain>
    </source>
</reference>
<feature type="compositionally biased region" description="Polar residues" evidence="1">
    <location>
        <begin position="102"/>
        <end position="112"/>
    </location>
</feature>
<name>A0A017SGF0_ASPRC</name>
<keyword evidence="3" id="KW-1185">Reference proteome</keyword>
<dbReference type="EMBL" id="KK088420">
    <property type="protein sequence ID" value="EYE96028.1"/>
    <property type="molecule type" value="Genomic_DNA"/>
</dbReference>
<gene>
    <name evidence="2" type="ORF">EURHEDRAFT_411769</name>
</gene>
<proteinExistence type="predicted"/>
<evidence type="ECO:0000313" key="3">
    <source>
        <dbReference type="Proteomes" id="UP000019804"/>
    </source>
</evidence>
<dbReference type="OrthoDB" id="5422320at2759"/>
<dbReference type="STRING" id="1388766.A0A017SGF0"/>
<dbReference type="GeneID" id="63696846"/>
<dbReference type="HOGENOM" id="CLU_086075_1_1_1"/>
<evidence type="ECO:0000313" key="2">
    <source>
        <dbReference type="EMBL" id="EYE96028.1"/>
    </source>
</evidence>
<dbReference type="PANTHER" id="PTHR40642:SF1">
    <property type="entry name" value="YALI0F31295P"/>
    <property type="match status" value="1"/>
</dbReference>
<feature type="region of interest" description="Disordered" evidence="1">
    <location>
        <begin position="92"/>
        <end position="177"/>
    </location>
</feature>